<sequence length="61" mass="6974">WCESGVYLLASQAVDRCQTQEGAEAALQDIERYMNTAKEQQLSHLKDLSNQYEIILSELIK</sequence>
<dbReference type="InterPro" id="IPR051336">
    <property type="entry name" value="RhoGEF_Guanine_NuclExch_SF"/>
</dbReference>
<gene>
    <name evidence="3" type="ORF">M9458_023905</name>
</gene>
<protein>
    <recommendedName>
        <fullName evidence="2">Guanine nucleotide exchange factor DBS-like spectrin-like domain-containing protein</fullName>
    </recommendedName>
</protein>
<dbReference type="Proteomes" id="UP001529510">
    <property type="component" value="Unassembled WGS sequence"/>
</dbReference>
<dbReference type="Pfam" id="PF23289">
    <property type="entry name" value="Spectrin_5"/>
    <property type="match status" value="1"/>
</dbReference>
<evidence type="ECO:0000259" key="2">
    <source>
        <dbReference type="Pfam" id="PF23289"/>
    </source>
</evidence>
<evidence type="ECO:0000313" key="4">
    <source>
        <dbReference type="Proteomes" id="UP001529510"/>
    </source>
</evidence>
<accession>A0ABD0Q5J1</accession>
<organism evidence="3 4">
    <name type="scientific">Cirrhinus mrigala</name>
    <name type="common">Mrigala</name>
    <dbReference type="NCBI Taxonomy" id="683832"/>
    <lineage>
        <taxon>Eukaryota</taxon>
        <taxon>Metazoa</taxon>
        <taxon>Chordata</taxon>
        <taxon>Craniata</taxon>
        <taxon>Vertebrata</taxon>
        <taxon>Euteleostomi</taxon>
        <taxon>Actinopterygii</taxon>
        <taxon>Neopterygii</taxon>
        <taxon>Teleostei</taxon>
        <taxon>Ostariophysi</taxon>
        <taxon>Cypriniformes</taxon>
        <taxon>Cyprinidae</taxon>
        <taxon>Labeoninae</taxon>
        <taxon>Labeonini</taxon>
        <taxon>Cirrhinus</taxon>
    </lineage>
</organism>
<evidence type="ECO:0000256" key="1">
    <source>
        <dbReference type="ARBA" id="ARBA00022658"/>
    </source>
</evidence>
<feature type="non-terminal residue" evidence="3">
    <location>
        <position position="1"/>
    </location>
</feature>
<keyword evidence="1" id="KW-0344">Guanine-nucleotide releasing factor</keyword>
<keyword evidence="4" id="KW-1185">Reference proteome</keyword>
<dbReference type="AlphaFoldDB" id="A0ABD0Q5J1"/>
<dbReference type="InterPro" id="IPR056466">
    <property type="entry name" value="Spectrin_DBS"/>
</dbReference>
<feature type="domain" description="Guanine nucleotide exchange factor DBS-like spectrin-like" evidence="2">
    <location>
        <begin position="12"/>
        <end position="56"/>
    </location>
</feature>
<comment type="caution">
    <text evidence="3">The sequence shown here is derived from an EMBL/GenBank/DDBJ whole genome shotgun (WGS) entry which is preliminary data.</text>
</comment>
<dbReference type="GO" id="GO:0005085">
    <property type="term" value="F:guanyl-nucleotide exchange factor activity"/>
    <property type="evidence" value="ECO:0007669"/>
    <property type="project" value="UniProtKB-KW"/>
</dbReference>
<feature type="non-terminal residue" evidence="3">
    <location>
        <position position="61"/>
    </location>
</feature>
<proteinExistence type="predicted"/>
<reference evidence="3 4" key="1">
    <citation type="submission" date="2024-05" db="EMBL/GenBank/DDBJ databases">
        <title>Genome sequencing and assembly of Indian major carp, Cirrhinus mrigala (Hamilton, 1822).</title>
        <authorList>
            <person name="Mohindra V."/>
            <person name="Chowdhury L.M."/>
            <person name="Lal K."/>
            <person name="Jena J.K."/>
        </authorList>
    </citation>
    <scope>NUCLEOTIDE SEQUENCE [LARGE SCALE GENOMIC DNA]</scope>
    <source>
        <strain evidence="3">CM1030</strain>
        <tissue evidence="3">Blood</tissue>
    </source>
</reference>
<dbReference type="EMBL" id="JAMKFB020000011">
    <property type="protein sequence ID" value="KAL0181499.1"/>
    <property type="molecule type" value="Genomic_DNA"/>
</dbReference>
<dbReference type="PANTHER" id="PTHR22826">
    <property type="entry name" value="RHO GUANINE EXCHANGE FACTOR-RELATED"/>
    <property type="match status" value="1"/>
</dbReference>
<evidence type="ECO:0000313" key="3">
    <source>
        <dbReference type="EMBL" id="KAL0181499.1"/>
    </source>
</evidence>
<dbReference type="PANTHER" id="PTHR22826:SF201">
    <property type="entry name" value="GUANINE NUCLEOTIDE EXCHANGE FACTOR MCF2L2-RELATED"/>
    <property type="match status" value="1"/>
</dbReference>
<name>A0ABD0Q5J1_CIRMR</name>